<feature type="region of interest" description="Disordered" evidence="1">
    <location>
        <begin position="87"/>
        <end position="108"/>
    </location>
</feature>
<evidence type="ECO:0000313" key="2">
    <source>
        <dbReference type="EMBL" id="JAP39976.1"/>
    </source>
</evidence>
<evidence type="ECO:0000256" key="1">
    <source>
        <dbReference type="SAM" id="MobiDB-lite"/>
    </source>
</evidence>
<sequence>MHALTACAKTADMSRAYRNFSPPSLPFSVRVRYGTPLSANLHSRSQGLCLACAHTHKHTCAFAVTEVTLATARETAIFHGSQISLGTGVSRSESRSPAFQSHAAQSLK</sequence>
<accession>A0A0X3NYM1</accession>
<proteinExistence type="predicted"/>
<reference evidence="2" key="1">
    <citation type="submission" date="2016-01" db="EMBL/GenBank/DDBJ databases">
        <title>Reference transcriptome for the parasite Schistocephalus solidus: insights into the molecular evolution of parasitism.</title>
        <authorList>
            <person name="Hebert F.O."/>
            <person name="Grambauer S."/>
            <person name="Barber I."/>
            <person name="Landry C.R."/>
            <person name="Aubin-Horth N."/>
        </authorList>
    </citation>
    <scope>NUCLEOTIDE SEQUENCE</scope>
</reference>
<organism evidence="2">
    <name type="scientific">Schistocephalus solidus</name>
    <name type="common">Tapeworm</name>
    <dbReference type="NCBI Taxonomy" id="70667"/>
    <lineage>
        <taxon>Eukaryota</taxon>
        <taxon>Metazoa</taxon>
        <taxon>Spiralia</taxon>
        <taxon>Lophotrochozoa</taxon>
        <taxon>Platyhelminthes</taxon>
        <taxon>Cestoda</taxon>
        <taxon>Eucestoda</taxon>
        <taxon>Diphyllobothriidea</taxon>
        <taxon>Diphyllobothriidae</taxon>
        <taxon>Schistocephalus</taxon>
    </lineage>
</organism>
<name>A0A0X3NYM1_SCHSO</name>
<protein>
    <submittedName>
        <fullName evidence="2">Uncharacterized protein</fullName>
    </submittedName>
</protein>
<dbReference type="EMBL" id="GEEE01023249">
    <property type="protein sequence ID" value="JAP39976.1"/>
    <property type="molecule type" value="Transcribed_RNA"/>
</dbReference>
<dbReference type="AlphaFoldDB" id="A0A0X3NYM1"/>
<gene>
    <name evidence="2" type="ORF">TR113738</name>
</gene>